<keyword evidence="3" id="KW-0804">Transcription</keyword>
<dbReference type="Proteomes" id="UP001165641">
    <property type="component" value="Unassembled WGS sequence"/>
</dbReference>
<dbReference type="PANTHER" id="PTHR30146:SF109">
    <property type="entry name" value="HTH-TYPE TRANSCRIPTIONAL REGULATOR GALS"/>
    <property type="match status" value="1"/>
</dbReference>
<keyword evidence="1" id="KW-0805">Transcription regulation</keyword>
<dbReference type="InterPro" id="IPR010982">
    <property type="entry name" value="Lambda_DNA-bd_dom_sf"/>
</dbReference>
<dbReference type="PROSITE" id="PS50932">
    <property type="entry name" value="HTH_LACI_2"/>
    <property type="match status" value="1"/>
</dbReference>
<dbReference type="SMART" id="SM00354">
    <property type="entry name" value="HTH_LACI"/>
    <property type="match status" value="1"/>
</dbReference>
<keyword evidence="2 5" id="KW-0238">DNA-binding</keyword>
<dbReference type="PRINTS" id="PR00036">
    <property type="entry name" value="HTHLACI"/>
</dbReference>
<dbReference type="SUPFAM" id="SSF53822">
    <property type="entry name" value="Periplasmic binding protein-like I"/>
    <property type="match status" value="1"/>
</dbReference>
<organism evidence="5 6">
    <name type="scientific">Paracoccus onchidii</name>
    <dbReference type="NCBI Taxonomy" id="3017813"/>
    <lineage>
        <taxon>Bacteria</taxon>
        <taxon>Pseudomonadati</taxon>
        <taxon>Pseudomonadota</taxon>
        <taxon>Alphaproteobacteria</taxon>
        <taxon>Rhodobacterales</taxon>
        <taxon>Paracoccaceae</taxon>
        <taxon>Paracoccus</taxon>
    </lineage>
</organism>
<dbReference type="RefSeq" id="WP_271888534.1">
    <property type="nucleotide sequence ID" value="NZ_JAQBIE010000008.1"/>
</dbReference>
<accession>A0ABT4ZDJ1</accession>
<dbReference type="CDD" id="cd01392">
    <property type="entry name" value="HTH_LacI"/>
    <property type="match status" value="1"/>
</dbReference>
<dbReference type="InterPro" id="IPR000843">
    <property type="entry name" value="HTH_LacI"/>
</dbReference>
<protein>
    <submittedName>
        <fullName evidence="5">LacI family DNA-binding transcriptional regulator</fullName>
    </submittedName>
</protein>
<evidence type="ECO:0000313" key="5">
    <source>
        <dbReference type="EMBL" id="MDB6177411.1"/>
    </source>
</evidence>
<dbReference type="Gene3D" id="1.10.260.40">
    <property type="entry name" value="lambda repressor-like DNA-binding domains"/>
    <property type="match status" value="1"/>
</dbReference>
<sequence>MADKRTPSADPRRAPNIEDVARLAGVSTATVSRSLNSSGRVREATRKIVETAARELGYTPNFGGQALASNRTNTVGAIIPTMENAIFARAIQALQETLAEHKVTLLVATSQYRPDREEAQIRTLLARGVDGVVLIGNRRAPSAYALLNARGIPFVLLWSAPANSPFVTIGFDNFGAAHDLTTRILEKGHRRIGMISGLTADNDRAFDRVQGVSQALADHGLSLSPHDLVECRYSLKAGENAAMQLLGATQRPTAIICGNDVLAAGALRAARASGLTVPDDMSVIGFDDIELATAVFPPLATVRVPHRRMGVAAGEHLLRWMVQGERPPSLTLPTEFVERASLGVAK</sequence>
<dbReference type="InterPro" id="IPR028082">
    <property type="entry name" value="Peripla_BP_I"/>
</dbReference>
<evidence type="ECO:0000313" key="6">
    <source>
        <dbReference type="Proteomes" id="UP001165641"/>
    </source>
</evidence>
<keyword evidence="6" id="KW-1185">Reference proteome</keyword>
<dbReference type="EMBL" id="JAQBIE010000008">
    <property type="protein sequence ID" value="MDB6177411.1"/>
    <property type="molecule type" value="Genomic_DNA"/>
</dbReference>
<evidence type="ECO:0000256" key="2">
    <source>
        <dbReference type="ARBA" id="ARBA00023125"/>
    </source>
</evidence>
<feature type="domain" description="HTH lacI-type" evidence="4">
    <location>
        <begin position="15"/>
        <end position="69"/>
    </location>
</feature>
<dbReference type="Gene3D" id="3.40.50.2300">
    <property type="match status" value="2"/>
</dbReference>
<evidence type="ECO:0000256" key="3">
    <source>
        <dbReference type="ARBA" id="ARBA00023163"/>
    </source>
</evidence>
<proteinExistence type="predicted"/>
<name>A0ABT4ZDJ1_9RHOB</name>
<dbReference type="Pfam" id="PF00356">
    <property type="entry name" value="LacI"/>
    <property type="match status" value="1"/>
</dbReference>
<dbReference type="SUPFAM" id="SSF47413">
    <property type="entry name" value="lambda repressor-like DNA-binding domains"/>
    <property type="match status" value="1"/>
</dbReference>
<dbReference type="Pfam" id="PF00532">
    <property type="entry name" value="Peripla_BP_1"/>
    <property type="match status" value="1"/>
</dbReference>
<dbReference type="CDD" id="cd06273">
    <property type="entry name" value="PBP1_LacI-like"/>
    <property type="match status" value="1"/>
</dbReference>
<evidence type="ECO:0000259" key="4">
    <source>
        <dbReference type="PROSITE" id="PS50932"/>
    </source>
</evidence>
<dbReference type="GO" id="GO:0003677">
    <property type="term" value="F:DNA binding"/>
    <property type="evidence" value="ECO:0007669"/>
    <property type="project" value="UniProtKB-KW"/>
</dbReference>
<dbReference type="PANTHER" id="PTHR30146">
    <property type="entry name" value="LACI-RELATED TRANSCRIPTIONAL REPRESSOR"/>
    <property type="match status" value="1"/>
</dbReference>
<dbReference type="InterPro" id="IPR001761">
    <property type="entry name" value="Peripla_BP/Lac1_sug-bd_dom"/>
</dbReference>
<reference evidence="5" key="1">
    <citation type="submission" date="2022-12" db="EMBL/GenBank/DDBJ databases">
        <title>Paracoccus onchidii sp. nov., isolated from a marine invertebrate from the South China Sea.</title>
        <authorList>
            <person name="Xu S."/>
            <person name="Liu Z."/>
            <person name="Xu Y."/>
        </authorList>
    </citation>
    <scope>NUCLEOTIDE SEQUENCE</scope>
    <source>
        <strain evidence="5">Z330</strain>
    </source>
</reference>
<gene>
    <name evidence="5" type="ORF">PAF17_07780</name>
</gene>
<comment type="caution">
    <text evidence="5">The sequence shown here is derived from an EMBL/GenBank/DDBJ whole genome shotgun (WGS) entry which is preliminary data.</text>
</comment>
<evidence type="ECO:0000256" key="1">
    <source>
        <dbReference type="ARBA" id="ARBA00023015"/>
    </source>
</evidence>